<dbReference type="AlphaFoldDB" id="A0A1V6LUV8"/>
<dbReference type="EMBL" id="MTBC01000002">
    <property type="protein sequence ID" value="OQD43929.1"/>
    <property type="molecule type" value="Genomic_DNA"/>
</dbReference>
<evidence type="ECO:0000313" key="3">
    <source>
        <dbReference type="Proteomes" id="UP000191680"/>
    </source>
</evidence>
<dbReference type="InterPro" id="IPR000253">
    <property type="entry name" value="FHA_dom"/>
</dbReference>
<proteinExistence type="predicted"/>
<reference evidence="2 3" key="1">
    <citation type="submission" date="2016-12" db="EMBL/GenBank/DDBJ databases">
        <authorList>
            <person name="Song W.-J."/>
            <person name="Kurnit D.M."/>
        </authorList>
    </citation>
    <scope>NUCLEOTIDE SEQUENCE [LARGE SCALE GENOMIC DNA]</scope>
    <source>
        <strain evidence="2 3">HSG9</strain>
    </source>
</reference>
<feature type="domain" description="FHA" evidence="1">
    <location>
        <begin position="57"/>
        <end position="107"/>
    </location>
</feature>
<name>A0A1V6LUV8_9FLAO</name>
<accession>A0A1V6LUV8</accession>
<evidence type="ECO:0000259" key="1">
    <source>
        <dbReference type="PROSITE" id="PS50006"/>
    </source>
</evidence>
<comment type="caution">
    <text evidence="2">The sequence shown here is derived from an EMBL/GenBank/DDBJ whole genome shotgun (WGS) entry which is preliminary data.</text>
</comment>
<dbReference type="Proteomes" id="UP000191680">
    <property type="component" value="Unassembled WGS sequence"/>
</dbReference>
<dbReference type="PROSITE" id="PS50006">
    <property type="entry name" value="FHA_DOMAIN"/>
    <property type="match status" value="1"/>
</dbReference>
<dbReference type="InterPro" id="IPR027375">
    <property type="entry name" value="DKNYY"/>
</dbReference>
<dbReference type="Pfam" id="PF13644">
    <property type="entry name" value="DKNYY"/>
    <property type="match status" value="1"/>
</dbReference>
<keyword evidence="3" id="KW-1185">Reference proteome</keyword>
<sequence length="334" mass="38387">MKKRIGNFILGLTLYPFTFLLNSCSPIGKPVNPEISKNHYYNKNKTGVIWSRQGNWFALGKTPMNVDVASFEVLNPYLSKDHNQIYYFANPIDPNTVSIEKFYAKEGYLNYYIGFDDKHVYTFTNTETSAGTEYTATIIDSAKPDSFSYYEIDWAKDKEHYFYRNTLVNVDFDSFTHLNEHYSKDKNSAFAHINGNFHTLPLTKLETFDVFKDSYYAYDNEHIYYLNQPGDTTATSPITTIKANTTKRTRLLNKEYLKSGEHIYFAGKPLKNVDSENFEIVGVWYGKDKENVYYKDQLITGADAATFTLQEVGYGVEDKHGTYIGGQLAPKPVN</sequence>
<protein>
    <recommendedName>
        <fullName evidence="1">FHA domain-containing protein</fullName>
    </recommendedName>
</protein>
<organism evidence="2 3">
    <name type="scientific">Croceivirga radicis</name>
    <dbReference type="NCBI Taxonomy" id="1929488"/>
    <lineage>
        <taxon>Bacteria</taxon>
        <taxon>Pseudomonadati</taxon>
        <taxon>Bacteroidota</taxon>
        <taxon>Flavobacteriia</taxon>
        <taxon>Flavobacteriales</taxon>
        <taxon>Flavobacteriaceae</taxon>
        <taxon>Croceivirga</taxon>
    </lineage>
</organism>
<evidence type="ECO:0000313" key="2">
    <source>
        <dbReference type="EMBL" id="OQD43929.1"/>
    </source>
</evidence>
<dbReference type="RefSeq" id="WP_010519179.1">
    <property type="nucleotide sequence ID" value="NZ_AFOE01000038.1"/>
</dbReference>
<dbReference type="OrthoDB" id="1157940at2"/>
<gene>
    <name evidence="2" type="ORF">BUL40_04815</name>
</gene>